<proteinExistence type="predicted"/>
<evidence type="ECO:0000313" key="3">
    <source>
        <dbReference type="Proteomes" id="UP000191024"/>
    </source>
</evidence>
<gene>
    <name evidence="2" type="ORF">LAMI_0D01464G</name>
</gene>
<dbReference type="Proteomes" id="UP000191024">
    <property type="component" value="Chromosome D"/>
</dbReference>
<evidence type="ECO:0000313" key="2">
    <source>
        <dbReference type="EMBL" id="SCU86313.1"/>
    </source>
</evidence>
<sequence>MAVTCSRSATRPSVTYRYAIHATSGHLSRNDSTNELQGDAPATDNGRTVLPASSDAPRGGVPRIISPSPDPLSCCSGRRYPGIIVFFSRILFFRGTPEPCRDRKYSQAPLGAFLSEELEVARVPSYCDFRGALFSFFSAGRAFIIPPYGRPDSNFSQ</sequence>
<organism evidence="2 3">
    <name type="scientific">Lachancea mirantina</name>
    <dbReference type="NCBI Taxonomy" id="1230905"/>
    <lineage>
        <taxon>Eukaryota</taxon>
        <taxon>Fungi</taxon>
        <taxon>Dikarya</taxon>
        <taxon>Ascomycota</taxon>
        <taxon>Saccharomycotina</taxon>
        <taxon>Saccharomycetes</taxon>
        <taxon>Saccharomycetales</taxon>
        <taxon>Saccharomycetaceae</taxon>
        <taxon>Lachancea</taxon>
    </lineage>
</organism>
<protein>
    <submittedName>
        <fullName evidence="2">LAMI_0D01464g1_1</fullName>
    </submittedName>
</protein>
<keyword evidence="3" id="KW-1185">Reference proteome</keyword>
<name>A0A1G4J8V5_9SACH</name>
<feature type="compositionally biased region" description="Polar residues" evidence="1">
    <location>
        <begin position="27"/>
        <end position="36"/>
    </location>
</feature>
<feature type="region of interest" description="Disordered" evidence="1">
    <location>
        <begin position="27"/>
        <end position="63"/>
    </location>
</feature>
<evidence type="ECO:0000256" key="1">
    <source>
        <dbReference type="SAM" id="MobiDB-lite"/>
    </source>
</evidence>
<accession>A0A1G4J8V5</accession>
<dbReference type="AlphaFoldDB" id="A0A1G4J8V5"/>
<dbReference type="EMBL" id="LT598463">
    <property type="protein sequence ID" value="SCU86313.1"/>
    <property type="molecule type" value="Genomic_DNA"/>
</dbReference>
<reference evidence="2 3" key="1">
    <citation type="submission" date="2016-03" db="EMBL/GenBank/DDBJ databases">
        <authorList>
            <person name="Devillers H."/>
        </authorList>
    </citation>
    <scope>NUCLEOTIDE SEQUENCE [LARGE SCALE GENOMIC DNA]</scope>
    <source>
        <strain evidence="2">CBS 11717</strain>
    </source>
</reference>